<gene>
    <name evidence="2" type="ordered locus">Geob_0759</name>
</gene>
<evidence type="ECO:0000259" key="1">
    <source>
        <dbReference type="Pfam" id="PF14534"/>
    </source>
</evidence>
<dbReference type="Proteomes" id="UP000007721">
    <property type="component" value="Chromosome"/>
</dbReference>
<protein>
    <submittedName>
        <fullName evidence="2">Lipoprotein, putative</fullName>
    </submittedName>
</protein>
<dbReference type="Pfam" id="PF14534">
    <property type="entry name" value="DUF4440"/>
    <property type="match status" value="1"/>
</dbReference>
<accession>B9M151</accession>
<dbReference type="HOGENOM" id="CLU_157159_0_0_7"/>
<keyword evidence="3" id="KW-1185">Reference proteome</keyword>
<proteinExistence type="predicted"/>
<keyword evidence="2" id="KW-0449">Lipoprotein</keyword>
<reference evidence="2 3" key="1">
    <citation type="submission" date="2009-01" db="EMBL/GenBank/DDBJ databases">
        <title>Complete sequence of Geobacter sp. FRC-32.</title>
        <authorList>
            <consortium name="US DOE Joint Genome Institute"/>
            <person name="Lucas S."/>
            <person name="Copeland A."/>
            <person name="Lapidus A."/>
            <person name="Glavina del Rio T."/>
            <person name="Dalin E."/>
            <person name="Tice H."/>
            <person name="Bruce D."/>
            <person name="Goodwin L."/>
            <person name="Pitluck S."/>
            <person name="Saunders E."/>
            <person name="Brettin T."/>
            <person name="Detter J.C."/>
            <person name="Han C."/>
            <person name="Larimer F."/>
            <person name="Land M."/>
            <person name="Hauser L."/>
            <person name="Kyrpides N."/>
            <person name="Ovchinnikova G."/>
            <person name="Kostka J."/>
            <person name="Richardson P."/>
        </authorList>
    </citation>
    <scope>NUCLEOTIDE SEQUENCE [LARGE SCALE GENOMIC DNA]</scope>
    <source>
        <strain evidence="3">DSM 22248 / JCM 15807 / FRC-32</strain>
    </source>
</reference>
<dbReference type="AlphaFoldDB" id="B9M151"/>
<dbReference type="SUPFAM" id="SSF54427">
    <property type="entry name" value="NTF2-like"/>
    <property type="match status" value="1"/>
</dbReference>
<dbReference type="OrthoDB" id="5397406at2"/>
<dbReference type="PROSITE" id="PS51257">
    <property type="entry name" value="PROKAR_LIPOPROTEIN"/>
    <property type="match status" value="1"/>
</dbReference>
<sequence length="133" mass="15018">MRPLFIFWAVLLFFGCTGGDDDRQAIQTVMNQRQQAFRNKDINVYLSLISPHYQDQGQDLATKKRELASNFASFEQVDYRSDGYTIEVNGKLATVSGTYCLKIGRKGQVLELVGKESLHLRKEGKGWLIVGGL</sequence>
<feature type="domain" description="DUF4440" evidence="1">
    <location>
        <begin position="26"/>
        <end position="129"/>
    </location>
</feature>
<dbReference type="STRING" id="316067.Geob_0759"/>
<organism evidence="2 3">
    <name type="scientific">Geotalea daltonii (strain DSM 22248 / JCM 15807 / FRC-32)</name>
    <name type="common">Geobacter daltonii</name>
    <dbReference type="NCBI Taxonomy" id="316067"/>
    <lineage>
        <taxon>Bacteria</taxon>
        <taxon>Pseudomonadati</taxon>
        <taxon>Thermodesulfobacteriota</taxon>
        <taxon>Desulfuromonadia</taxon>
        <taxon>Geobacterales</taxon>
        <taxon>Geobacteraceae</taxon>
        <taxon>Geotalea</taxon>
    </lineage>
</organism>
<dbReference type="KEGG" id="geo:Geob_0759"/>
<dbReference type="Gene3D" id="3.10.450.50">
    <property type="match status" value="1"/>
</dbReference>
<dbReference type="InterPro" id="IPR027843">
    <property type="entry name" value="DUF4440"/>
</dbReference>
<evidence type="ECO:0000313" key="2">
    <source>
        <dbReference type="EMBL" id="ACM19121.1"/>
    </source>
</evidence>
<dbReference type="EMBL" id="CP001390">
    <property type="protein sequence ID" value="ACM19121.1"/>
    <property type="molecule type" value="Genomic_DNA"/>
</dbReference>
<name>B9M151_GEODF</name>
<evidence type="ECO:0000313" key="3">
    <source>
        <dbReference type="Proteomes" id="UP000007721"/>
    </source>
</evidence>
<dbReference type="InterPro" id="IPR032710">
    <property type="entry name" value="NTF2-like_dom_sf"/>
</dbReference>
<dbReference type="eggNOG" id="ENOG502ZW7Z">
    <property type="taxonomic scope" value="Bacteria"/>
</dbReference>
<dbReference type="RefSeq" id="WP_012645850.1">
    <property type="nucleotide sequence ID" value="NC_011979.1"/>
</dbReference>